<evidence type="ECO:0000313" key="2">
    <source>
        <dbReference type="EMBL" id="GAA3159856.1"/>
    </source>
</evidence>
<dbReference type="Proteomes" id="UP001500320">
    <property type="component" value="Unassembled WGS sequence"/>
</dbReference>
<dbReference type="EMBL" id="BAAAUT010000064">
    <property type="protein sequence ID" value="GAA3159856.1"/>
    <property type="molecule type" value="Genomic_DNA"/>
</dbReference>
<protein>
    <submittedName>
        <fullName evidence="2">Uncharacterized protein</fullName>
    </submittedName>
</protein>
<organism evidence="2 3">
    <name type="scientific">Planomonospora alba</name>
    <dbReference type="NCBI Taxonomy" id="161354"/>
    <lineage>
        <taxon>Bacteria</taxon>
        <taxon>Bacillati</taxon>
        <taxon>Actinomycetota</taxon>
        <taxon>Actinomycetes</taxon>
        <taxon>Streptosporangiales</taxon>
        <taxon>Streptosporangiaceae</taxon>
        <taxon>Planomonospora</taxon>
    </lineage>
</organism>
<comment type="caution">
    <text evidence="2">The sequence shown here is derived from an EMBL/GenBank/DDBJ whole genome shotgun (WGS) entry which is preliminary data.</text>
</comment>
<evidence type="ECO:0000313" key="3">
    <source>
        <dbReference type="Proteomes" id="UP001500320"/>
    </source>
</evidence>
<feature type="region of interest" description="Disordered" evidence="1">
    <location>
        <begin position="1"/>
        <end position="38"/>
    </location>
</feature>
<gene>
    <name evidence="2" type="ORF">GCM10010466_58330</name>
</gene>
<feature type="compositionally biased region" description="Basic and acidic residues" evidence="1">
    <location>
        <begin position="7"/>
        <end position="16"/>
    </location>
</feature>
<keyword evidence="3" id="KW-1185">Reference proteome</keyword>
<reference evidence="3" key="1">
    <citation type="journal article" date="2019" name="Int. J. Syst. Evol. Microbiol.">
        <title>The Global Catalogue of Microorganisms (GCM) 10K type strain sequencing project: providing services to taxonomists for standard genome sequencing and annotation.</title>
        <authorList>
            <consortium name="The Broad Institute Genomics Platform"/>
            <consortium name="The Broad Institute Genome Sequencing Center for Infectious Disease"/>
            <person name="Wu L."/>
            <person name="Ma J."/>
        </authorList>
    </citation>
    <scope>NUCLEOTIDE SEQUENCE [LARGE SCALE GENOMIC DNA]</scope>
    <source>
        <strain evidence="3">JCM 9373</strain>
    </source>
</reference>
<evidence type="ECO:0000256" key="1">
    <source>
        <dbReference type="SAM" id="MobiDB-lite"/>
    </source>
</evidence>
<sequence>MPPYGRVVRDRPRCGRDTGGVPVARERAARAGPARPGAGAPLEILEMMIYGLSYPYVAVCHSVIRREDARTGAAPPVVAASGAAVLSGSVLRLASTEPAGERAGRPARR</sequence>
<accession>A0ABP6P1C5</accession>
<proteinExistence type="predicted"/>
<name>A0ABP6P1C5_9ACTN</name>